<name>A0ABT4ICP8_9ACTO</name>
<dbReference type="RefSeq" id="WP_268918708.1">
    <property type="nucleotide sequence ID" value="NZ_JAPTMY010000060.1"/>
</dbReference>
<dbReference type="EMBL" id="JAPTMY010000060">
    <property type="protein sequence ID" value="MCZ0859525.1"/>
    <property type="molecule type" value="Genomic_DNA"/>
</dbReference>
<protein>
    <submittedName>
        <fullName evidence="2">DUF262 domain-containing protein</fullName>
    </submittedName>
</protein>
<sequence length="549" mass="60559">MDEAQALSTSQSYSIAGLRDLVKAGRLRVPQFQRSFRWERRDVLNLVDSVLRGYPIGSLLLWKREAGAERLRIGALDIEAGQMPDALWVVDGQQRITSLVNVVDPVGSHDPRFALGYSLRERKVVPLREPDPPLVVPLPDLFDLGRALAWLGDNPDGADFAPHIQEVTGRLASVSVPATIMEDADEQVLREVFDRINNRGKKLNAAEIFDAIHGGPDADLTTSGIAAHVDEQTHFGVLANKVVVQALLVRRHTDITRDVHGEFAPSRRLVSDFPSESEEEAYVATERALVAAVRFLQEQCGIPHMTFLPFRFQLLVLARFFALFPEPHDRNLELLRRWFWRTSVGADELGINGSQTDLRDMAACLTPGEGSASVQRLLGAATLKSAPQVPDLSVFRATRADSKVVLTAMWNREPVDPDTGEPMTVEMLNAQLEGETTPRAVVADLVPPSSLCEGAAVAASKAISVLDRRQLLALLDNGSDLDSLLLNEDILQLLQSNEYDEAIRLRAEVLHRCLEDFIMPRTAYGHEDSPPLDDWVFGGAAEAVEGTRS</sequence>
<organism evidence="2 3">
    <name type="scientific">Actinomyces israelii</name>
    <dbReference type="NCBI Taxonomy" id="1659"/>
    <lineage>
        <taxon>Bacteria</taxon>
        <taxon>Bacillati</taxon>
        <taxon>Actinomycetota</taxon>
        <taxon>Actinomycetes</taxon>
        <taxon>Actinomycetales</taxon>
        <taxon>Actinomycetaceae</taxon>
        <taxon>Actinomyces</taxon>
    </lineage>
</organism>
<dbReference type="Proteomes" id="UP001072034">
    <property type="component" value="Unassembled WGS sequence"/>
</dbReference>
<evidence type="ECO:0000259" key="1">
    <source>
        <dbReference type="Pfam" id="PF03235"/>
    </source>
</evidence>
<dbReference type="Pfam" id="PF03235">
    <property type="entry name" value="GmrSD_N"/>
    <property type="match status" value="1"/>
</dbReference>
<dbReference type="PANTHER" id="PTHR37292:SF2">
    <property type="entry name" value="DUF262 DOMAIN-CONTAINING PROTEIN"/>
    <property type="match status" value="1"/>
</dbReference>
<dbReference type="InterPro" id="IPR004919">
    <property type="entry name" value="GmrSD_N"/>
</dbReference>
<gene>
    <name evidence="2" type="ORF">OHJ16_15955</name>
</gene>
<proteinExistence type="predicted"/>
<evidence type="ECO:0000313" key="3">
    <source>
        <dbReference type="Proteomes" id="UP001072034"/>
    </source>
</evidence>
<dbReference type="PANTHER" id="PTHR37292">
    <property type="entry name" value="VNG6097C"/>
    <property type="match status" value="1"/>
</dbReference>
<evidence type="ECO:0000313" key="2">
    <source>
        <dbReference type="EMBL" id="MCZ0859525.1"/>
    </source>
</evidence>
<accession>A0ABT4ICP8</accession>
<reference evidence="2" key="1">
    <citation type="submission" date="2022-10" db="EMBL/GenBank/DDBJ databases">
        <title>Genome sequence of Actinomyces israelii ATCC 10048.</title>
        <authorList>
            <person name="Watt R.M."/>
            <person name="Tong W.M."/>
        </authorList>
    </citation>
    <scope>NUCLEOTIDE SEQUENCE</scope>
    <source>
        <strain evidence="2">ATCC 10048</strain>
    </source>
</reference>
<keyword evidence="3" id="KW-1185">Reference proteome</keyword>
<feature type="domain" description="GmrSD restriction endonucleases N-terminal" evidence="1">
    <location>
        <begin position="19"/>
        <end position="212"/>
    </location>
</feature>
<comment type="caution">
    <text evidence="2">The sequence shown here is derived from an EMBL/GenBank/DDBJ whole genome shotgun (WGS) entry which is preliminary data.</text>
</comment>